<dbReference type="InterPro" id="IPR000531">
    <property type="entry name" value="Beta-barrel_TonB"/>
</dbReference>
<keyword evidence="3 10" id="KW-0813">Transport</keyword>
<sequence length="737" mass="79705">MNTSLKTILTASVASLFPLGAAQASEPATSGQPDTVLIQAKKISAPNVDGTSQAAALSASSDSAALLRDVPGVSLYGAGGVSSLPAIHGLADDRLRTQVDGMNLISACANHMNPPLSYIDPSHIGSIQVLNGIGPVSNGGDSIGGTIRVNSPDPEFAMAGEMLRKGQAGAFYRSNGHAHGVNLNATHASDAWSINYAGSLSEAGNIVAASPFKVVSQGNGGKPGLAGDVIGSSAYKSENQSLQMAIRNASQLLELKLGLQNIPYQGFPNQRMDMTGNRSEQLNLRYKGDYAWGQLEARLYHEHTRHSMNFGDDKQFWYGNAPGMPMDTEGKNSGTLLRAGLPLSERDQLNLGIEYQRYRMNDWWSASGTGMMMAPGTFVNIADGQRDRFGMFVEWEANWNPNWFSQIGLRAERVSMNSGPVAGYNAMAYGNPASPLSVPGAFNAANRQRADHNLDFTAVARYTPDSSFSIDGGYAMKTRSPNLYERYTWATSNTMVMNMNNWYGDGNGYAGNLNLKPEIAHTLSATFDWHSANPDQWQFKIAPYYTDVHDYIDAVPCSAASKICPGRKDGFLNLSLSNQNARLYGMDVSASALLLSTEKYGQFLGNAVLNFLHARNKDTGSGLYNIMPLNAKLSLTQHLGHWNTTAEIQMAAAKTDISAVRREMTTPGYTLLNLRSSYTWKQWRFDAGIDNLFNRFYRNPLGGAYLGQGATMGQGVPSGIVVPGMGRSLYAGMQLKF</sequence>
<dbReference type="Gene3D" id="2.170.130.10">
    <property type="entry name" value="TonB-dependent receptor, plug domain"/>
    <property type="match status" value="1"/>
</dbReference>
<comment type="caution">
    <text evidence="15">The sequence shown here is derived from an EMBL/GenBank/DDBJ whole genome shotgun (WGS) entry which is preliminary data.</text>
</comment>
<keyword evidence="7 10" id="KW-0472">Membrane</keyword>
<dbReference type="Proteomes" id="UP000613113">
    <property type="component" value="Unassembled WGS sequence"/>
</dbReference>
<dbReference type="EMBL" id="JACOGC010000003">
    <property type="protein sequence ID" value="MBC3885252.1"/>
    <property type="molecule type" value="Genomic_DNA"/>
</dbReference>
<gene>
    <name evidence="15" type="ORF">H8K27_08945</name>
</gene>
<comment type="similarity">
    <text evidence="2 10 11">Belongs to the TonB-dependent receptor family.</text>
</comment>
<evidence type="ECO:0000313" key="16">
    <source>
        <dbReference type="Proteomes" id="UP000613113"/>
    </source>
</evidence>
<dbReference type="InterPro" id="IPR012910">
    <property type="entry name" value="Plug_dom"/>
</dbReference>
<dbReference type="InterPro" id="IPR039426">
    <property type="entry name" value="TonB-dep_rcpt-like"/>
</dbReference>
<dbReference type="InterPro" id="IPR036942">
    <property type="entry name" value="Beta-barrel_TonB_sf"/>
</dbReference>
<dbReference type="SUPFAM" id="SSF56935">
    <property type="entry name" value="Porins"/>
    <property type="match status" value="1"/>
</dbReference>
<evidence type="ECO:0000256" key="10">
    <source>
        <dbReference type="PROSITE-ProRule" id="PRU01360"/>
    </source>
</evidence>
<comment type="subcellular location">
    <subcellularLocation>
        <location evidence="1 10">Cell outer membrane</location>
        <topology evidence="1 10">Multi-pass membrane protein</topology>
    </subcellularLocation>
</comment>
<evidence type="ECO:0000256" key="3">
    <source>
        <dbReference type="ARBA" id="ARBA00022448"/>
    </source>
</evidence>
<dbReference type="PANTHER" id="PTHR30069">
    <property type="entry name" value="TONB-DEPENDENT OUTER MEMBRANE RECEPTOR"/>
    <property type="match status" value="1"/>
</dbReference>
<evidence type="ECO:0000256" key="11">
    <source>
        <dbReference type="RuleBase" id="RU003357"/>
    </source>
</evidence>
<keyword evidence="4 10" id="KW-1134">Transmembrane beta strand</keyword>
<evidence type="ECO:0000256" key="7">
    <source>
        <dbReference type="ARBA" id="ARBA00023136"/>
    </source>
</evidence>
<evidence type="ECO:0000256" key="1">
    <source>
        <dbReference type="ARBA" id="ARBA00004571"/>
    </source>
</evidence>
<keyword evidence="16" id="KW-1185">Reference proteome</keyword>
<evidence type="ECO:0000259" key="14">
    <source>
        <dbReference type="Pfam" id="PF07715"/>
    </source>
</evidence>
<dbReference type="RefSeq" id="WP_186862840.1">
    <property type="nucleotide sequence ID" value="NZ_JACOGC010000003.1"/>
</dbReference>
<evidence type="ECO:0000313" key="15">
    <source>
        <dbReference type="EMBL" id="MBC3885252.1"/>
    </source>
</evidence>
<evidence type="ECO:0000256" key="2">
    <source>
        <dbReference type="ARBA" id="ARBA00009810"/>
    </source>
</evidence>
<dbReference type="Gene3D" id="2.40.170.20">
    <property type="entry name" value="TonB-dependent receptor, beta-barrel domain"/>
    <property type="match status" value="1"/>
</dbReference>
<keyword evidence="6 11" id="KW-0798">TonB box</keyword>
<dbReference type="PANTHER" id="PTHR30069:SF49">
    <property type="entry name" value="OUTER MEMBRANE PROTEIN C"/>
    <property type="match status" value="1"/>
</dbReference>
<feature type="domain" description="TonB-dependent receptor plug" evidence="14">
    <location>
        <begin position="58"/>
        <end position="146"/>
    </location>
</feature>
<feature type="signal peptide" evidence="12">
    <location>
        <begin position="1"/>
        <end position="24"/>
    </location>
</feature>
<keyword evidence="9 10" id="KW-0998">Cell outer membrane</keyword>
<evidence type="ECO:0000256" key="9">
    <source>
        <dbReference type="ARBA" id="ARBA00023237"/>
    </source>
</evidence>
<protein>
    <submittedName>
        <fullName evidence="15">TonB-dependent receptor</fullName>
    </submittedName>
</protein>
<dbReference type="PROSITE" id="PS52016">
    <property type="entry name" value="TONB_DEPENDENT_REC_3"/>
    <property type="match status" value="1"/>
</dbReference>
<evidence type="ECO:0000256" key="8">
    <source>
        <dbReference type="ARBA" id="ARBA00023170"/>
    </source>
</evidence>
<keyword evidence="5 10" id="KW-0812">Transmembrane</keyword>
<name>A0ABR6YMY0_9BURK</name>
<evidence type="ECO:0000256" key="5">
    <source>
        <dbReference type="ARBA" id="ARBA00022692"/>
    </source>
</evidence>
<evidence type="ECO:0000259" key="13">
    <source>
        <dbReference type="Pfam" id="PF00593"/>
    </source>
</evidence>
<feature type="chain" id="PRO_5046541054" evidence="12">
    <location>
        <begin position="25"/>
        <end position="737"/>
    </location>
</feature>
<organism evidence="15 16">
    <name type="scientific">Undibacterium griseum</name>
    <dbReference type="NCBI Taxonomy" id="2762295"/>
    <lineage>
        <taxon>Bacteria</taxon>
        <taxon>Pseudomonadati</taxon>
        <taxon>Pseudomonadota</taxon>
        <taxon>Betaproteobacteria</taxon>
        <taxon>Burkholderiales</taxon>
        <taxon>Oxalobacteraceae</taxon>
        <taxon>Undibacterium</taxon>
    </lineage>
</organism>
<dbReference type="Pfam" id="PF07715">
    <property type="entry name" value="Plug"/>
    <property type="match status" value="1"/>
</dbReference>
<evidence type="ECO:0000256" key="4">
    <source>
        <dbReference type="ARBA" id="ARBA00022452"/>
    </source>
</evidence>
<evidence type="ECO:0000256" key="12">
    <source>
        <dbReference type="SAM" id="SignalP"/>
    </source>
</evidence>
<feature type="domain" description="TonB-dependent receptor-like beta-barrel" evidence="13">
    <location>
        <begin position="260"/>
        <end position="692"/>
    </location>
</feature>
<keyword evidence="12" id="KW-0732">Signal</keyword>
<proteinExistence type="inferred from homology"/>
<dbReference type="InterPro" id="IPR037066">
    <property type="entry name" value="Plug_dom_sf"/>
</dbReference>
<evidence type="ECO:0000256" key="6">
    <source>
        <dbReference type="ARBA" id="ARBA00023077"/>
    </source>
</evidence>
<keyword evidence="8 15" id="KW-0675">Receptor</keyword>
<accession>A0ABR6YMY0</accession>
<dbReference type="Pfam" id="PF00593">
    <property type="entry name" value="TonB_dep_Rec_b-barrel"/>
    <property type="match status" value="1"/>
</dbReference>
<reference evidence="15 16" key="1">
    <citation type="submission" date="2020-08" db="EMBL/GenBank/DDBJ databases">
        <title>Novel species isolated from subtropical streams in China.</title>
        <authorList>
            <person name="Lu H."/>
        </authorList>
    </citation>
    <scope>NUCLEOTIDE SEQUENCE [LARGE SCALE GENOMIC DNA]</scope>
    <source>
        <strain evidence="15 16">FT31W</strain>
    </source>
</reference>